<evidence type="ECO:0000313" key="9">
    <source>
        <dbReference type="Proteomes" id="UP000316426"/>
    </source>
</evidence>
<dbReference type="SUPFAM" id="SSF46626">
    <property type="entry name" value="Cytochrome c"/>
    <property type="match status" value="1"/>
</dbReference>
<proteinExistence type="predicted"/>
<organism evidence="8 9">
    <name type="scientific">Botrimarina mediterranea</name>
    <dbReference type="NCBI Taxonomy" id="2528022"/>
    <lineage>
        <taxon>Bacteria</taxon>
        <taxon>Pseudomonadati</taxon>
        <taxon>Planctomycetota</taxon>
        <taxon>Planctomycetia</taxon>
        <taxon>Pirellulales</taxon>
        <taxon>Lacipirellulaceae</taxon>
        <taxon>Botrimarina</taxon>
    </lineage>
</organism>
<feature type="domain" description="DUF1588" evidence="4">
    <location>
        <begin position="641"/>
        <end position="740"/>
    </location>
</feature>
<dbReference type="InterPro" id="IPR013036">
    <property type="entry name" value="DUF1587"/>
</dbReference>
<dbReference type="InterPro" id="IPR011478">
    <property type="entry name" value="DUF1585"/>
</dbReference>
<feature type="chain" id="PRO_5021978185" description="Planctomycete cytochrome C" evidence="1">
    <location>
        <begin position="18"/>
        <end position="851"/>
    </location>
</feature>
<dbReference type="InterPro" id="IPR013043">
    <property type="entry name" value="DUF1595"/>
</dbReference>
<dbReference type="InterPro" id="IPR011429">
    <property type="entry name" value="Cyt_c_Planctomycete-type"/>
</dbReference>
<sequence precursor="true">MLRRLALIAALTSSAIAARSDEPAVLAPVELANVEPILTQYCYDCHGYGGEEGGVALDTLVEEWKQAAGDPAKEEPLRKRWEKVLALTRAEVMPPADMDQPAGDEREQLAAWIKRAAFHLDPAQIDPGRVTLRRLNRTEYRNTVRDLMGVDYDTQADFPADGSGYGFDNVADVLTISPLHLEKYVAAAQEIVEQTVPMQPRVVAEHRIPGGRFVGEGQEPNGWRRSLSYYEPATASATHHVDKKGRYEVVVTYRAEEDYVDLVFDKNKCRFRYSIDGEQKHDEEYSRQGGKEYQQRHKVKWEPGDHTIQFEVEPLTPDAERLRSLRMTIVDVTVRGPLAEKHWVEPPNYRKWFPRDAPTDAAERRAYAAELLGGFAERAFRRPPNTETTERLVELVEASVAAGRPFEAGVAQAMTAVLSSPRFLFREEADATPTTGASDPYPLVDEYAIASRLSYFLWSTMPDAELMRLASEGQLRAQLDEQFERLLNDPRSEALVRNFVGQWLGARDIQQTNVNAFAVISADSPHDPEREQRRARFRELRQKEPGLLTDEERQELRAIREAFDEAFQRVREFDLDGDLRWAMRRETEMAFEHVLREGRSALELLNSDYTFLNERLARHYGIEGVTGGDMRRVELPAGSPRGGVLTQGTVLVNTSNPDRTSPVKRGLFVLDNLVGTPPPPPPPDIPSLEAANEGEATPLTLRESLEKHRDSPMCASCHARMDPLGLALEPFNALGILRDNDHGKPIDATGTLVTGESFNGVAELKKILATERRQDFYRCLSEKLLTYALGRGVEYYDTLTVDKLVEGLEQSGGDLRGLVRDVVESAPFQRRRRVETPATATVQRNVHTTNR</sequence>
<feature type="domain" description="DUF1592" evidence="5">
    <location>
        <begin position="445"/>
        <end position="622"/>
    </location>
</feature>
<dbReference type="Pfam" id="PF07624">
    <property type="entry name" value="PSD2"/>
    <property type="match status" value="1"/>
</dbReference>
<feature type="domain" description="Cytochrome C Planctomycete-type" evidence="6">
    <location>
        <begin position="42"/>
        <end position="97"/>
    </location>
</feature>
<accession>A0A518K445</accession>
<dbReference type="Pfam" id="PF07635">
    <property type="entry name" value="PSCyt1"/>
    <property type="match status" value="1"/>
</dbReference>
<keyword evidence="9" id="KW-1185">Reference proteome</keyword>
<keyword evidence="1" id="KW-0732">Signal</keyword>
<dbReference type="RefSeq" id="WP_145107976.1">
    <property type="nucleotide sequence ID" value="NZ_CP036349.1"/>
</dbReference>
<dbReference type="InterPro" id="IPR036909">
    <property type="entry name" value="Cyt_c-like_dom_sf"/>
</dbReference>
<feature type="domain" description="DUF1587" evidence="3">
    <location>
        <begin position="133"/>
        <end position="195"/>
    </location>
</feature>
<dbReference type="AlphaFoldDB" id="A0A518K445"/>
<dbReference type="Pfam" id="PF07631">
    <property type="entry name" value="PSD4"/>
    <property type="match status" value="1"/>
</dbReference>
<evidence type="ECO:0000259" key="7">
    <source>
        <dbReference type="Pfam" id="PF07637"/>
    </source>
</evidence>
<feature type="signal peptide" evidence="1">
    <location>
        <begin position="1"/>
        <end position="17"/>
    </location>
</feature>
<dbReference type="GO" id="GO:0009055">
    <property type="term" value="F:electron transfer activity"/>
    <property type="evidence" value="ECO:0007669"/>
    <property type="project" value="InterPro"/>
</dbReference>
<dbReference type="InterPro" id="IPR013042">
    <property type="entry name" value="DUF1592"/>
</dbReference>
<evidence type="ECO:0000259" key="6">
    <source>
        <dbReference type="Pfam" id="PF07635"/>
    </source>
</evidence>
<evidence type="ECO:0000259" key="3">
    <source>
        <dbReference type="Pfam" id="PF07626"/>
    </source>
</evidence>
<feature type="domain" description="DUF1585" evidence="2">
    <location>
        <begin position="755"/>
        <end position="828"/>
    </location>
</feature>
<gene>
    <name evidence="8" type="ORF">Spa11_07370</name>
</gene>
<dbReference type="GO" id="GO:0020037">
    <property type="term" value="F:heme binding"/>
    <property type="evidence" value="ECO:0007669"/>
    <property type="project" value="InterPro"/>
</dbReference>
<evidence type="ECO:0000256" key="1">
    <source>
        <dbReference type="SAM" id="SignalP"/>
    </source>
</evidence>
<evidence type="ECO:0000313" key="8">
    <source>
        <dbReference type="EMBL" id="QDV72559.1"/>
    </source>
</evidence>
<dbReference type="Proteomes" id="UP000316426">
    <property type="component" value="Chromosome"/>
</dbReference>
<dbReference type="EMBL" id="CP036349">
    <property type="protein sequence ID" value="QDV72559.1"/>
    <property type="molecule type" value="Genomic_DNA"/>
</dbReference>
<name>A0A518K445_9BACT</name>
<dbReference type="Pfam" id="PF07637">
    <property type="entry name" value="PSD5"/>
    <property type="match status" value="1"/>
</dbReference>
<evidence type="ECO:0000259" key="5">
    <source>
        <dbReference type="Pfam" id="PF07631"/>
    </source>
</evidence>
<evidence type="ECO:0000259" key="2">
    <source>
        <dbReference type="Pfam" id="PF07624"/>
    </source>
</evidence>
<dbReference type="InterPro" id="IPR013039">
    <property type="entry name" value="DUF1588"/>
</dbReference>
<feature type="domain" description="DUF1595" evidence="7">
    <location>
        <begin position="368"/>
        <end position="428"/>
    </location>
</feature>
<dbReference type="KEGG" id="bmei:Spa11_07370"/>
<reference evidence="8 9" key="1">
    <citation type="submission" date="2019-02" db="EMBL/GenBank/DDBJ databases">
        <title>Deep-cultivation of Planctomycetes and their phenomic and genomic characterization uncovers novel biology.</title>
        <authorList>
            <person name="Wiegand S."/>
            <person name="Jogler M."/>
            <person name="Boedeker C."/>
            <person name="Pinto D."/>
            <person name="Vollmers J."/>
            <person name="Rivas-Marin E."/>
            <person name="Kohn T."/>
            <person name="Peeters S.H."/>
            <person name="Heuer A."/>
            <person name="Rast P."/>
            <person name="Oberbeckmann S."/>
            <person name="Bunk B."/>
            <person name="Jeske O."/>
            <person name="Meyerdierks A."/>
            <person name="Storesund J.E."/>
            <person name="Kallscheuer N."/>
            <person name="Luecker S."/>
            <person name="Lage O.M."/>
            <person name="Pohl T."/>
            <person name="Merkel B.J."/>
            <person name="Hornburger P."/>
            <person name="Mueller R.-W."/>
            <person name="Bruemmer F."/>
            <person name="Labrenz M."/>
            <person name="Spormann A.M."/>
            <person name="Op den Camp H."/>
            <person name="Overmann J."/>
            <person name="Amann R."/>
            <person name="Jetten M.S.M."/>
            <person name="Mascher T."/>
            <person name="Medema M.H."/>
            <person name="Devos D.P."/>
            <person name="Kaster A.-K."/>
            <person name="Ovreas L."/>
            <person name="Rohde M."/>
            <person name="Galperin M.Y."/>
            <person name="Jogler C."/>
        </authorList>
    </citation>
    <scope>NUCLEOTIDE SEQUENCE [LARGE SCALE GENOMIC DNA]</scope>
    <source>
        <strain evidence="8 9">Spa11</strain>
    </source>
</reference>
<evidence type="ECO:0008006" key="10">
    <source>
        <dbReference type="Google" id="ProtNLM"/>
    </source>
</evidence>
<dbReference type="Pfam" id="PF07627">
    <property type="entry name" value="PSCyt3"/>
    <property type="match status" value="1"/>
</dbReference>
<dbReference type="Pfam" id="PF07626">
    <property type="entry name" value="PSD3"/>
    <property type="match status" value="1"/>
</dbReference>
<evidence type="ECO:0000259" key="4">
    <source>
        <dbReference type="Pfam" id="PF07627"/>
    </source>
</evidence>
<protein>
    <recommendedName>
        <fullName evidence="10">Planctomycete cytochrome C</fullName>
    </recommendedName>
</protein>